<keyword evidence="1 3" id="KW-0853">WD repeat</keyword>
<dbReference type="Gene3D" id="2.130.10.10">
    <property type="entry name" value="YVTN repeat-like/Quinoprotein amine dehydrogenase"/>
    <property type="match status" value="1"/>
</dbReference>
<accession>A0A9Q0GR25</accession>
<feature type="compositionally biased region" description="Basic and acidic residues" evidence="4">
    <location>
        <begin position="170"/>
        <end position="180"/>
    </location>
</feature>
<sequence>MSSLDVESEDVFFDSLDSVRPFDSTSWDDSVSVSSELDFSQAEYEIWKNEPGSIRERRERFLGSMGFSEFAVSRRGYSQEIDMDASCNSSSEIAGLERITECSGTVSRLWASCGDGPAEDLICHGRENDAGTEPVDHELDSSATKEVASPRKVNMNRMKSLWKNLTVKKKGGEAMDKADDSGSSPRTPRTNGLQVRHNGKRFMELTGLYMGQEIQAHRGFISTMKFSPDGCYLASGGEDGVVRIWRVTSTDASCKYVTAEGSSKFRSIVKGGKLVLGRKNSNPASVVIPKKIFNVEESPVQEFHGHVGDVLDLSWSKSNFLLSSSQDKTVRLWKVGSDECLNVFHHNNYVTCIQFNPVDDRYFISGSIDGKVRLWGVPEQRVVDWADARDIITAICYQSDGQRCIVGSITGNCRFYDSSGNRLQLDSQICIQGKKKSFGNRITSIQFSMDDFQRVMITSADSKIHILNGVEVIHKYRGHRKSGIQTSASFTSNGRHIVSVGENSHVYVWNYDGYSLPLCRQPKSVSSFENFSVEGVSVAIPWPGGEMEHMDLAFSSPRCSLQTQEHLDSASRLADSELFSLSSWFSMDGSLGGTATWPEEKLPLWAVPVADQDHQHEQKEHQDHHYSNHIAMSAAWGLVIVTAGWDGVIRIFHNYGLPVIL</sequence>
<dbReference type="InterPro" id="IPR040324">
    <property type="entry name" value="WDR44/Dgr2"/>
</dbReference>
<dbReference type="InterPro" id="IPR001680">
    <property type="entry name" value="WD40_rpt"/>
</dbReference>
<evidence type="ECO:0000256" key="3">
    <source>
        <dbReference type="PROSITE-ProRule" id="PRU00221"/>
    </source>
</evidence>
<feature type="repeat" description="WD" evidence="3">
    <location>
        <begin position="303"/>
        <end position="343"/>
    </location>
</feature>
<keyword evidence="2" id="KW-0677">Repeat</keyword>
<keyword evidence="6" id="KW-1185">Reference proteome</keyword>
<dbReference type="AlphaFoldDB" id="A0A9Q0GR25"/>
<dbReference type="EMBL" id="JAMYWD010000012">
    <property type="protein sequence ID" value="KAJ4951551.1"/>
    <property type="molecule type" value="Genomic_DNA"/>
</dbReference>
<dbReference type="OrthoDB" id="408728at2759"/>
<name>A0A9Q0GR25_9MAGN</name>
<dbReference type="InterPro" id="IPR036322">
    <property type="entry name" value="WD40_repeat_dom_sf"/>
</dbReference>
<feature type="repeat" description="WD" evidence="3">
    <location>
        <begin position="343"/>
        <end position="375"/>
    </location>
</feature>
<reference evidence="5" key="1">
    <citation type="journal article" date="2023" name="Plant J.">
        <title>The genome of the king protea, Protea cynaroides.</title>
        <authorList>
            <person name="Chang J."/>
            <person name="Duong T.A."/>
            <person name="Schoeman C."/>
            <person name="Ma X."/>
            <person name="Roodt D."/>
            <person name="Barker N."/>
            <person name="Li Z."/>
            <person name="Van de Peer Y."/>
            <person name="Mizrachi E."/>
        </authorList>
    </citation>
    <scope>NUCLEOTIDE SEQUENCE</scope>
    <source>
        <tissue evidence="5">Young leaves</tissue>
    </source>
</reference>
<feature type="region of interest" description="Disordered" evidence="4">
    <location>
        <begin position="169"/>
        <end position="193"/>
    </location>
</feature>
<gene>
    <name evidence="5" type="ORF">NE237_028383</name>
</gene>
<dbReference type="SUPFAM" id="SSF50978">
    <property type="entry name" value="WD40 repeat-like"/>
    <property type="match status" value="1"/>
</dbReference>
<dbReference type="FunFam" id="2.130.10.10:FF:000849">
    <property type="entry name" value="WD repeat-containing protein 44"/>
    <property type="match status" value="1"/>
</dbReference>
<protein>
    <recommendedName>
        <fullName evidence="7">WD repeat-containing protein 44</fullName>
    </recommendedName>
</protein>
<dbReference type="InterPro" id="IPR020472">
    <property type="entry name" value="WD40_PAC1"/>
</dbReference>
<dbReference type="PROSITE" id="PS50294">
    <property type="entry name" value="WD_REPEATS_REGION"/>
    <property type="match status" value="3"/>
</dbReference>
<dbReference type="PRINTS" id="PR00320">
    <property type="entry name" value="GPROTEINBRPT"/>
</dbReference>
<dbReference type="PANTHER" id="PTHR14221:SF31">
    <property type="entry name" value="TRANSDUCIN_WD40 REPEAT-LIKE SUPERFAMILY PROTEIN"/>
    <property type="match status" value="1"/>
</dbReference>
<evidence type="ECO:0000256" key="4">
    <source>
        <dbReference type="SAM" id="MobiDB-lite"/>
    </source>
</evidence>
<dbReference type="PANTHER" id="PTHR14221">
    <property type="entry name" value="WD REPEAT DOMAIN 44"/>
    <property type="match status" value="1"/>
</dbReference>
<dbReference type="Proteomes" id="UP001141806">
    <property type="component" value="Unassembled WGS sequence"/>
</dbReference>
<evidence type="ECO:0000256" key="1">
    <source>
        <dbReference type="ARBA" id="ARBA00022574"/>
    </source>
</evidence>
<dbReference type="Pfam" id="PF00400">
    <property type="entry name" value="WD40"/>
    <property type="match status" value="4"/>
</dbReference>
<evidence type="ECO:0008006" key="7">
    <source>
        <dbReference type="Google" id="ProtNLM"/>
    </source>
</evidence>
<evidence type="ECO:0000313" key="6">
    <source>
        <dbReference type="Proteomes" id="UP001141806"/>
    </source>
</evidence>
<feature type="compositionally biased region" description="Polar residues" evidence="4">
    <location>
        <begin position="181"/>
        <end position="193"/>
    </location>
</feature>
<dbReference type="SMART" id="SM00320">
    <property type="entry name" value="WD40"/>
    <property type="match status" value="7"/>
</dbReference>
<feature type="repeat" description="WD" evidence="3">
    <location>
        <begin position="214"/>
        <end position="255"/>
    </location>
</feature>
<organism evidence="5 6">
    <name type="scientific">Protea cynaroides</name>
    <dbReference type="NCBI Taxonomy" id="273540"/>
    <lineage>
        <taxon>Eukaryota</taxon>
        <taxon>Viridiplantae</taxon>
        <taxon>Streptophyta</taxon>
        <taxon>Embryophyta</taxon>
        <taxon>Tracheophyta</taxon>
        <taxon>Spermatophyta</taxon>
        <taxon>Magnoliopsida</taxon>
        <taxon>Proteales</taxon>
        <taxon>Proteaceae</taxon>
        <taxon>Protea</taxon>
    </lineage>
</organism>
<evidence type="ECO:0000313" key="5">
    <source>
        <dbReference type="EMBL" id="KAJ4951551.1"/>
    </source>
</evidence>
<proteinExistence type="predicted"/>
<evidence type="ECO:0000256" key="2">
    <source>
        <dbReference type="ARBA" id="ARBA00022737"/>
    </source>
</evidence>
<dbReference type="PROSITE" id="PS50082">
    <property type="entry name" value="WD_REPEATS_2"/>
    <property type="match status" value="3"/>
</dbReference>
<dbReference type="InterPro" id="IPR015943">
    <property type="entry name" value="WD40/YVTN_repeat-like_dom_sf"/>
</dbReference>
<comment type="caution">
    <text evidence="5">The sequence shown here is derived from an EMBL/GenBank/DDBJ whole genome shotgun (WGS) entry which is preliminary data.</text>
</comment>